<dbReference type="SUPFAM" id="SSF49313">
    <property type="entry name" value="Cadherin-like"/>
    <property type="match status" value="5"/>
</dbReference>
<dbReference type="GO" id="GO:0016020">
    <property type="term" value="C:membrane"/>
    <property type="evidence" value="ECO:0007669"/>
    <property type="project" value="InterPro"/>
</dbReference>
<feature type="domain" description="Dystroglycan-type cadherin-like" evidence="1">
    <location>
        <begin position="615"/>
        <end position="706"/>
    </location>
</feature>
<dbReference type="Pfam" id="PF05345">
    <property type="entry name" value="He_PIG"/>
    <property type="match status" value="3"/>
</dbReference>
<dbReference type="SMART" id="SM00736">
    <property type="entry name" value="CADG"/>
    <property type="match status" value="4"/>
</dbReference>
<dbReference type="STRING" id="1028.SAMN05661096_02811"/>
<evidence type="ECO:0000313" key="2">
    <source>
        <dbReference type="EMBL" id="SMG41662.1"/>
    </source>
</evidence>
<dbReference type="RefSeq" id="WP_139828041.1">
    <property type="nucleotide sequence ID" value="NZ_FXAW01000006.1"/>
</dbReference>
<dbReference type="Gene3D" id="2.60.40.10">
    <property type="entry name" value="Immunoglobulins"/>
    <property type="match status" value="4"/>
</dbReference>
<feature type="non-terminal residue" evidence="2">
    <location>
        <position position="1"/>
    </location>
</feature>
<evidence type="ECO:0000259" key="1">
    <source>
        <dbReference type="SMART" id="SM00736"/>
    </source>
</evidence>
<dbReference type="InterPro" id="IPR013783">
    <property type="entry name" value="Ig-like_fold"/>
</dbReference>
<dbReference type="InterPro" id="IPR041286">
    <property type="entry name" value="MBG_2"/>
</dbReference>
<organism evidence="2 3">
    <name type="scientific">Marivirga sericea</name>
    <dbReference type="NCBI Taxonomy" id="1028"/>
    <lineage>
        <taxon>Bacteria</taxon>
        <taxon>Pseudomonadati</taxon>
        <taxon>Bacteroidota</taxon>
        <taxon>Cytophagia</taxon>
        <taxon>Cytophagales</taxon>
        <taxon>Marivirgaceae</taxon>
        <taxon>Marivirga</taxon>
    </lineage>
</organism>
<dbReference type="Pfam" id="PF18676">
    <property type="entry name" value="MBG_2"/>
    <property type="match status" value="1"/>
</dbReference>
<name>A0A1X7KJT8_9BACT</name>
<dbReference type="GO" id="GO:0005509">
    <property type="term" value="F:calcium ion binding"/>
    <property type="evidence" value="ECO:0007669"/>
    <property type="project" value="InterPro"/>
</dbReference>
<dbReference type="InterPro" id="IPR015919">
    <property type="entry name" value="Cadherin-like_sf"/>
</dbReference>
<accession>A0A1X7KJT8</accession>
<gene>
    <name evidence="2" type="ORF">SAMN05661096_02811</name>
</gene>
<sequence length="1234" mass="135186">DQNIVYGDAIPALSISYSGFVNSEDQTDLTTTPTAITMAGLNSDAGDYVISVSGGVSANYAFNYSAGNLNIAKADQTITFDAIEDKTFGDSDFVLSASSESGLPVSFSISSGQGSITGNTFSISGAGEITVEATQAGDTNFEPALPVSRTFEVLKAQADIQVSNILQNFDGNPKEVTVSTQPEGLSFTITYDGSTSPPSSAGSYTVEVNIVEDNYFGQLVSELVINSAPTSTGIPDQQEAEDGGPVQLNLLNYFNDVDDDNADLTFEIQGNSNPVLFSQVAITDNLLALSFEPNANGTSILTIRCIDPNGLFVEDAFELELTQVQDVPFFTSSPITEVLQDQEYQYLVTADDYDIEDALSISSIISLPSWLNLNDNGDGTALLFGSVTNTNIGTYGIALRVADDNGNNTNQFFDIEVLNVNDPPLFTSSPVVEAVVNESYSYSISTEDIDEGDEVSVYAIEKPSWLTFSTEALPLGAAILQGTPTNDDRNSSQNVRLAAVDIDEDSSFQTFEIEIDFPNTAPFFTSTPITAVLQNENYEYQLTADDLEGDVLEISALTLPNWLTLDEENWVLTGIPENENVGTNQIAIEVEDFLGLKNTQEFIIEVENVNDAPTIISTPILTAVQNQLYVYTIETEDIDKNDIVEIVILNKPDWLNFDNQSLLSGTPTIEEVENSPFEIEIQAKDNSGAIDIQQFQIIVQIENIAPTIDPISNPAAINEDSRETFKINLTGISDGNDNSQAIELGVTTDLPDLFEELSIEYQSPNDKGELIYKIRQDSFGIATITIKVEDDGPSSINFIETSFQIVVIPINDTPTFTSNPIERAQPNEFYQYIIAVSDADPDDELAIEITQGPDWLILTDNKNGTAILEGQVPEDAMSNEIFIAVSDLQNASSIQSFLLKINEPPVVNDFTVQTDEDITYQFEKSEFTNHFNDPEGDDIKEIKLFFSRGSLQSNGTEINSGEAIKFNEGLAVQYIPPQNFFGNLNLEWSASDGFIFSDLASILMEIDTVNDKPLLSNIENSILEFVQGSEPVSLTETITVSDIDNLTMDTAWVQISENYISAEDRLFLSDLNINDIAFEFNKSSGLLLITGKASKSDYDLILRSVSYQNINPSSNNTDLKSVNFSVSDGESQSEAISKQVQLANVLPELDFVNAFTPNSDGVNDTWDFKNLEAFEQVNISVYNTQGVRVYQCAANDCEWDGNFNQQELPSGTYFYLIKLNNGRRKYEGNVTILR</sequence>
<dbReference type="AlphaFoldDB" id="A0A1X7KJT8"/>
<dbReference type="EMBL" id="FXAW01000006">
    <property type="protein sequence ID" value="SMG41662.1"/>
    <property type="molecule type" value="Genomic_DNA"/>
</dbReference>
<feature type="domain" description="Dystroglycan-type cadherin-like" evidence="1">
    <location>
        <begin position="426"/>
        <end position="522"/>
    </location>
</feature>
<dbReference type="OrthoDB" id="1097758at2"/>
<feature type="domain" description="Dystroglycan-type cadherin-like" evidence="1">
    <location>
        <begin position="330"/>
        <end position="424"/>
    </location>
</feature>
<reference evidence="3" key="1">
    <citation type="submission" date="2017-04" db="EMBL/GenBank/DDBJ databases">
        <authorList>
            <person name="Varghese N."/>
            <person name="Submissions S."/>
        </authorList>
    </citation>
    <scope>NUCLEOTIDE SEQUENCE [LARGE SCALE GENOMIC DNA]</scope>
    <source>
        <strain evidence="3">DSM 4125</strain>
    </source>
</reference>
<dbReference type="NCBIfam" id="TIGR04131">
    <property type="entry name" value="Bac_Flav_CTERM"/>
    <property type="match status" value="1"/>
</dbReference>
<evidence type="ECO:0000313" key="3">
    <source>
        <dbReference type="Proteomes" id="UP000193804"/>
    </source>
</evidence>
<dbReference type="InterPro" id="IPR043772">
    <property type="entry name" value="MBG_3"/>
</dbReference>
<feature type="domain" description="Dystroglycan-type cadherin-like" evidence="1">
    <location>
        <begin position="524"/>
        <end position="613"/>
    </location>
</feature>
<keyword evidence="3" id="KW-1185">Reference proteome</keyword>
<dbReference type="Pfam" id="PF18887">
    <property type="entry name" value="MBG_3"/>
    <property type="match status" value="1"/>
</dbReference>
<dbReference type="Proteomes" id="UP000193804">
    <property type="component" value="Unassembled WGS sequence"/>
</dbReference>
<dbReference type="InterPro" id="IPR026341">
    <property type="entry name" value="T9SS_type_B"/>
</dbReference>
<protein>
    <submittedName>
        <fullName evidence="2">Gliding motility-associated C-terminal domain-containing protein/Por secretion system C-terminal sorting domain-containing protein</fullName>
    </submittedName>
</protein>
<dbReference type="InterPro" id="IPR006644">
    <property type="entry name" value="Cadg"/>
</dbReference>
<proteinExistence type="predicted"/>
<dbReference type="Pfam" id="PF13585">
    <property type="entry name" value="CHU_C"/>
    <property type="match status" value="1"/>
</dbReference>